<accession>A0A6A1W137</accession>
<dbReference type="EMBL" id="RXIC02000022">
    <property type="protein sequence ID" value="KAB1216520.1"/>
    <property type="molecule type" value="Genomic_DNA"/>
</dbReference>
<feature type="compositionally biased region" description="Polar residues" evidence="5">
    <location>
        <begin position="29"/>
        <end position="52"/>
    </location>
</feature>
<evidence type="ECO:0000259" key="6">
    <source>
        <dbReference type="PROSITE" id="PS50014"/>
    </source>
</evidence>
<feature type="region of interest" description="Disordered" evidence="5">
    <location>
        <begin position="488"/>
        <end position="578"/>
    </location>
</feature>
<dbReference type="PRINTS" id="PR00503">
    <property type="entry name" value="BROMODOMAIN"/>
</dbReference>
<dbReference type="CDD" id="cd05506">
    <property type="entry name" value="Bromo_plant1"/>
    <property type="match status" value="1"/>
</dbReference>
<dbReference type="PROSITE" id="PS50014">
    <property type="entry name" value="BROMODOMAIN_2"/>
    <property type="match status" value="1"/>
</dbReference>
<keyword evidence="3" id="KW-0804">Transcription</keyword>
<dbReference type="PANTHER" id="PTHR45926">
    <property type="entry name" value="OSJNBA0053K19.4 PROTEIN"/>
    <property type="match status" value="1"/>
</dbReference>
<feature type="compositionally biased region" description="Polar residues" evidence="5">
    <location>
        <begin position="499"/>
        <end position="510"/>
    </location>
</feature>
<feature type="region of interest" description="Disordered" evidence="5">
    <location>
        <begin position="1"/>
        <end position="87"/>
    </location>
</feature>
<reference evidence="8 9" key="1">
    <citation type="journal article" date="2019" name="Plant Biotechnol. J.">
        <title>The red bayberry genome and genetic basis of sex determination.</title>
        <authorList>
            <person name="Jia H.M."/>
            <person name="Jia H.J."/>
            <person name="Cai Q.L."/>
            <person name="Wang Y."/>
            <person name="Zhao H.B."/>
            <person name="Yang W.F."/>
            <person name="Wang G.Y."/>
            <person name="Li Y.H."/>
            <person name="Zhan D.L."/>
            <person name="Shen Y.T."/>
            <person name="Niu Q.F."/>
            <person name="Chang L."/>
            <person name="Qiu J."/>
            <person name="Zhao L."/>
            <person name="Xie H.B."/>
            <person name="Fu W.Y."/>
            <person name="Jin J."/>
            <person name="Li X.W."/>
            <person name="Jiao Y."/>
            <person name="Zhou C.C."/>
            <person name="Tu T."/>
            <person name="Chai C.Y."/>
            <person name="Gao J.L."/>
            <person name="Fan L.J."/>
            <person name="van de Weg E."/>
            <person name="Wang J.Y."/>
            <person name="Gao Z.S."/>
        </authorList>
    </citation>
    <scope>NUCLEOTIDE SEQUENCE [LARGE SCALE GENOMIC DNA]</scope>
    <source>
        <tissue evidence="8">Leaves</tissue>
    </source>
</reference>
<organism evidence="8 9">
    <name type="scientific">Morella rubra</name>
    <name type="common">Chinese bayberry</name>
    <dbReference type="NCBI Taxonomy" id="262757"/>
    <lineage>
        <taxon>Eukaryota</taxon>
        <taxon>Viridiplantae</taxon>
        <taxon>Streptophyta</taxon>
        <taxon>Embryophyta</taxon>
        <taxon>Tracheophyta</taxon>
        <taxon>Spermatophyta</taxon>
        <taxon>Magnoliopsida</taxon>
        <taxon>eudicotyledons</taxon>
        <taxon>Gunneridae</taxon>
        <taxon>Pentapetalae</taxon>
        <taxon>rosids</taxon>
        <taxon>fabids</taxon>
        <taxon>Fagales</taxon>
        <taxon>Myricaceae</taxon>
        <taxon>Morella</taxon>
    </lineage>
</organism>
<dbReference type="InterPro" id="IPR036427">
    <property type="entry name" value="Bromodomain-like_sf"/>
</dbReference>
<feature type="compositionally biased region" description="Polar residues" evidence="5">
    <location>
        <begin position="62"/>
        <end position="85"/>
    </location>
</feature>
<feature type="domain" description="Bromo" evidence="6">
    <location>
        <begin position="239"/>
        <end position="311"/>
    </location>
</feature>
<dbReference type="Gene3D" id="1.20.920.10">
    <property type="entry name" value="Bromodomain-like"/>
    <property type="match status" value="1"/>
</dbReference>
<evidence type="ECO:0000256" key="2">
    <source>
        <dbReference type="ARBA" id="ARBA00023117"/>
    </source>
</evidence>
<evidence type="ECO:0000313" key="9">
    <source>
        <dbReference type="Proteomes" id="UP000516437"/>
    </source>
</evidence>
<dbReference type="SUPFAM" id="SSF47370">
    <property type="entry name" value="Bromodomain"/>
    <property type="match status" value="1"/>
</dbReference>
<evidence type="ECO:0000313" key="8">
    <source>
        <dbReference type="EMBL" id="KAB1216520.1"/>
    </source>
</evidence>
<proteinExistence type="predicted"/>
<keyword evidence="2 4" id="KW-0103">Bromodomain</keyword>
<dbReference type="OrthoDB" id="21449at2759"/>
<dbReference type="Pfam" id="PF17035">
    <property type="entry name" value="BET"/>
    <property type="match status" value="1"/>
</dbReference>
<evidence type="ECO:0000256" key="3">
    <source>
        <dbReference type="ARBA" id="ARBA00023163"/>
    </source>
</evidence>
<feature type="compositionally biased region" description="Basic residues" evidence="5">
    <location>
        <begin position="14"/>
        <end position="28"/>
    </location>
</feature>
<dbReference type="Proteomes" id="UP000516437">
    <property type="component" value="Chromosome 4"/>
</dbReference>
<feature type="compositionally biased region" description="Low complexity" evidence="5">
    <location>
        <begin position="545"/>
        <end position="578"/>
    </location>
</feature>
<dbReference type="AlphaFoldDB" id="A0A6A1W137"/>
<dbReference type="InterPro" id="IPR001487">
    <property type="entry name" value="Bromodomain"/>
</dbReference>
<protein>
    <submittedName>
        <fullName evidence="8">Transcription factor GTE4</fullName>
    </submittedName>
</protein>
<gene>
    <name evidence="8" type="ORF">CJ030_MR4G023067</name>
</gene>
<evidence type="ECO:0000256" key="1">
    <source>
        <dbReference type="ARBA" id="ARBA00023015"/>
    </source>
</evidence>
<dbReference type="InterPro" id="IPR027353">
    <property type="entry name" value="NET_dom"/>
</dbReference>
<dbReference type="InterPro" id="IPR038336">
    <property type="entry name" value="NET_sf"/>
</dbReference>
<dbReference type="Gene3D" id="1.20.1270.220">
    <property type="match status" value="1"/>
</dbReference>
<evidence type="ECO:0000259" key="7">
    <source>
        <dbReference type="PROSITE" id="PS51525"/>
    </source>
</evidence>
<dbReference type="SMART" id="SM00297">
    <property type="entry name" value="BROMO"/>
    <property type="match status" value="1"/>
</dbReference>
<name>A0A6A1W137_9ROSI</name>
<feature type="region of interest" description="Disordered" evidence="5">
    <location>
        <begin position="380"/>
        <end position="416"/>
    </location>
</feature>
<evidence type="ECO:0000256" key="5">
    <source>
        <dbReference type="SAM" id="MobiDB-lite"/>
    </source>
</evidence>
<feature type="domain" description="NET" evidence="7">
    <location>
        <begin position="408"/>
        <end position="489"/>
    </location>
</feature>
<dbReference type="PROSITE" id="PS51525">
    <property type="entry name" value="NET"/>
    <property type="match status" value="1"/>
</dbReference>
<keyword evidence="1" id="KW-0805">Transcription regulation</keyword>
<evidence type="ECO:0000256" key="4">
    <source>
        <dbReference type="PROSITE-ProRule" id="PRU00035"/>
    </source>
</evidence>
<dbReference type="InterPro" id="IPR037377">
    <property type="entry name" value="GTE_bromo"/>
</dbReference>
<dbReference type="Pfam" id="PF00439">
    <property type="entry name" value="Bromodomain"/>
    <property type="match status" value="1"/>
</dbReference>
<keyword evidence="9" id="KW-1185">Reference proteome</keyword>
<sequence>MASALLGGDEAREKKHRVYSRKNHKKPKNSVNVPQLSSQTLATTTEDNNSSPGPRRFDAVLSDNSSSQNRPQPVSRNGRELTNGSGLPDYARFDCRVRISVNSRSKSEIRALRRMLVSELDQVRGLMKKLEGVVDRVGSAMRVNSEVGSNSKPFRGLTVSVAENNDHRICESVEKEKRTPNAKHYYQNSDFVSGKKNGKKVKSNGGKRDGGVEKGSMVRTDWYLSSVSKSCVDLLSKLMKHKFGWVFNKPVDVKGLGLRDYHTIIKHPMDLGTVKNRLNKNWYKSPREFAEDVRLTFSNAMLYNPKGQDVHFMAEELSKMFEEQWKPIDVEFNRWRRTEMGHKAGLPTPTSRKGPMAAGAGVHVAAPASPPMEVRTLGRSESMTMPVEPNSKPPIYGQLGRNPTPKKPKAKDPDKRDMTYDEKQRLSLNLQSLPSAKLEDIVHIIKKRNPGLFQQDDEIEVDIASVDPETLWELHRFVTNYKKGLSTNKRKAELDPQSGAETNNATQETNLAPAIPEAPKETDAAENNATKFTPVQIEKQGDNVGGSSNSSSSSSGSGSSSSDSGSDSSSVSGSDAEH</sequence>
<comment type="caution">
    <text evidence="8">The sequence shown here is derived from an EMBL/GenBank/DDBJ whole genome shotgun (WGS) entry which is preliminary data.</text>
</comment>